<evidence type="ECO:0000256" key="2">
    <source>
        <dbReference type="ARBA" id="ARBA00022908"/>
    </source>
</evidence>
<dbReference type="PROSITE" id="PS51900">
    <property type="entry name" value="CB"/>
    <property type="match status" value="1"/>
</dbReference>
<dbReference type="AlphaFoldDB" id="A0A844AZ01"/>
<dbReference type="InterPro" id="IPR022169">
    <property type="entry name" value="DUF3701"/>
</dbReference>
<organism evidence="9 10">
    <name type="scientific">Caenimonas koreensis DSM 17982</name>
    <dbReference type="NCBI Taxonomy" id="1121255"/>
    <lineage>
        <taxon>Bacteria</taxon>
        <taxon>Pseudomonadati</taxon>
        <taxon>Pseudomonadota</taxon>
        <taxon>Betaproteobacteria</taxon>
        <taxon>Burkholderiales</taxon>
        <taxon>Comamonadaceae</taxon>
        <taxon>Caenimonas</taxon>
    </lineage>
</organism>
<dbReference type="EMBL" id="WJBU01000027">
    <property type="protein sequence ID" value="MRD49585.1"/>
    <property type="molecule type" value="Genomic_DNA"/>
</dbReference>
<feature type="region of interest" description="Disordered" evidence="6">
    <location>
        <begin position="1"/>
        <end position="20"/>
    </location>
</feature>
<feature type="compositionally biased region" description="Pro residues" evidence="6">
    <location>
        <begin position="1"/>
        <end position="13"/>
    </location>
</feature>
<dbReference type="GO" id="GO:0003677">
    <property type="term" value="F:DNA binding"/>
    <property type="evidence" value="ECO:0007669"/>
    <property type="project" value="UniProtKB-UniRule"/>
</dbReference>
<dbReference type="Pfam" id="PF12482">
    <property type="entry name" value="DUF3701"/>
    <property type="match status" value="1"/>
</dbReference>
<evidence type="ECO:0000313" key="10">
    <source>
        <dbReference type="Proteomes" id="UP000487350"/>
    </source>
</evidence>
<feature type="domain" description="Tyr recombinase" evidence="7">
    <location>
        <begin position="353"/>
        <end position="563"/>
    </location>
</feature>
<gene>
    <name evidence="9" type="ORF">GHT07_20120</name>
</gene>
<keyword evidence="3 5" id="KW-0238">DNA-binding</keyword>
<dbReference type="Gene3D" id="1.10.150.130">
    <property type="match status" value="1"/>
</dbReference>
<comment type="similarity">
    <text evidence="1">Belongs to the 'phage' integrase family.</text>
</comment>
<protein>
    <submittedName>
        <fullName evidence="9">Tyrosine-type recombinase/integrase</fullName>
    </submittedName>
</protein>
<proteinExistence type="inferred from homology"/>
<dbReference type="GO" id="GO:0006310">
    <property type="term" value="P:DNA recombination"/>
    <property type="evidence" value="ECO:0007669"/>
    <property type="project" value="UniProtKB-KW"/>
</dbReference>
<evidence type="ECO:0000259" key="8">
    <source>
        <dbReference type="PROSITE" id="PS51900"/>
    </source>
</evidence>
<dbReference type="RefSeq" id="WP_070401345.1">
    <property type="nucleotide sequence ID" value="NZ_WJBU01000027.1"/>
</dbReference>
<evidence type="ECO:0000256" key="5">
    <source>
        <dbReference type="PROSITE-ProRule" id="PRU01248"/>
    </source>
</evidence>
<dbReference type="PANTHER" id="PTHR30349">
    <property type="entry name" value="PHAGE INTEGRASE-RELATED"/>
    <property type="match status" value="1"/>
</dbReference>
<name>A0A844AZ01_9BURK</name>
<dbReference type="InterPro" id="IPR044068">
    <property type="entry name" value="CB"/>
</dbReference>
<reference evidence="9 10" key="1">
    <citation type="submission" date="2019-11" db="EMBL/GenBank/DDBJ databases">
        <title>Caenimonas koreensis gen. nov., sp. nov., isolated from activated sludge.</title>
        <authorList>
            <person name="Seung H.R."/>
        </authorList>
    </citation>
    <scope>NUCLEOTIDE SEQUENCE [LARGE SCALE GENOMIC DNA]</scope>
    <source>
        <strain evidence="9 10">EMB320</strain>
    </source>
</reference>
<dbReference type="InterPro" id="IPR010998">
    <property type="entry name" value="Integrase_recombinase_N"/>
</dbReference>
<evidence type="ECO:0000313" key="9">
    <source>
        <dbReference type="EMBL" id="MRD49585.1"/>
    </source>
</evidence>
<dbReference type="GO" id="GO:0015074">
    <property type="term" value="P:DNA integration"/>
    <property type="evidence" value="ECO:0007669"/>
    <property type="project" value="UniProtKB-KW"/>
</dbReference>
<comment type="caution">
    <text evidence="9">The sequence shown here is derived from an EMBL/GenBank/DDBJ whole genome shotgun (WGS) entry which is preliminary data.</text>
</comment>
<dbReference type="PANTHER" id="PTHR30349:SF41">
    <property type="entry name" value="INTEGRASE_RECOMBINASE PROTEIN MJ0367-RELATED"/>
    <property type="match status" value="1"/>
</dbReference>
<evidence type="ECO:0000256" key="1">
    <source>
        <dbReference type="ARBA" id="ARBA00008857"/>
    </source>
</evidence>
<evidence type="ECO:0000256" key="6">
    <source>
        <dbReference type="SAM" id="MobiDB-lite"/>
    </source>
</evidence>
<evidence type="ECO:0000259" key="7">
    <source>
        <dbReference type="PROSITE" id="PS51898"/>
    </source>
</evidence>
<dbReference type="InterPro" id="IPR050090">
    <property type="entry name" value="Tyrosine_recombinase_XerCD"/>
</dbReference>
<dbReference type="Proteomes" id="UP000487350">
    <property type="component" value="Unassembled WGS sequence"/>
</dbReference>
<dbReference type="Pfam" id="PF00589">
    <property type="entry name" value="Phage_integrase"/>
    <property type="match status" value="1"/>
</dbReference>
<accession>A0A844AZ01</accession>
<dbReference type="OrthoDB" id="8610787at2"/>
<dbReference type="InterPro" id="IPR011010">
    <property type="entry name" value="DNA_brk_join_enz"/>
</dbReference>
<sequence>MPEFPEAPVPAAAPTPRSSPFDVNALAALRAWHEGMPSRQAVERYLPERLNAGHTARGVLGAVRRELARHARSRLRDDLAEVFERPAAERTRHARAVAAALHELRHLPAPQPLIGDAVERWLPARAAAALKGQGIRTLAELTVRIPRRRQWWVAIPGLGQACAREVEAFFAAHPQLTERARALIAQDAPGDIVPLERMTSPRAELDGSRGRFRAPAHTCLIDASHDGEAVLSWLQLHESLATRRAYRKEAERLLLWAVIQLGKPLSSLTTDDAIAYRAFLRNPTPQRRWVGPPRPRKSGEWRPFAGALAPKSIAYALSVLGAMFRWLMAQHYVLANPFAGIKVRGAGDRQPLDKGRAFSQAEWRLVRTIADGLEVSYGWERGAADRVRFLLDFGYATGLRAGELVGVKLRDVRKDERDDWWLHVVGKGAKNGKVALPPLARSALDHYLCVRGLPTSPELWVPATPLLARIGAEDRGITGARLWAVMKRFFTTAAKVLERDAPALAAKLRQASPHWMRHSHASHALAAGADLTTVRDNLRHASITTTSTYLHGEEVKRARQLAAAFGL</sequence>
<dbReference type="InterPro" id="IPR013762">
    <property type="entry name" value="Integrase-like_cat_sf"/>
</dbReference>
<keyword evidence="10" id="KW-1185">Reference proteome</keyword>
<evidence type="ECO:0000256" key="4">
    <source>
        <dbReference type="ARBA" id="ARBA00023172"/>
    </source>
</evidence>
<feature type="domain" description="Core-binding (CB)" evidence="8">
    <location>
        <begin position="224"/>
        <end position="328"/>
    </location>
</feature>
<dbReference type="PROSITE" id="PS51898">
    <property type="entry name" value="TYR_RECOMBINASE"/>
    <property type="match status" value="1"/>
</dbReference>
<dbReference type="SUPFAM" id="SSF56349">
    <property type="entry name" value="DNA breaking-rejoining enzymes"/>
    <property type="match status" value="1"/>
</dbReference>
<evidence type="ECO:0000256" key="3">
    <source>
        <dbReference type="ARBA" id="ARBA00023125"/>
    </source>
</evidence>
<keyword evidence="2" id="KW-0229">DNA integration</keyword>
<dbReference type="InterPro" id="IPR002104">
    <property type="entry name" value="Integrase_catalytic"/>
</dbReference>
<keyword evidence="4" id="KW-0233">DNA recombination</keyword>
<dbReference type="Gene3D" id="1.10.443.10">
    <property type="entry name" value="Intergrase catalytic core"/>
    <property type="match status" value="1"/>
</dbReference>